<dbReference type="InterPro" id="IPR007278">
    <property type="entry name" value="DUF397"/>
</dbReference>
<evidence type="ECO:0000313" key="2">
    <source>
        <dbReference type="EMBL" id="MFC5287854.1"/>
    </source>
</evidence>
<protein>
    <submittedName>
        <fullName evidence="2">DUF397 domain-containing protein</fullName>
    </submittedName>
</protein>
<evidence type="ECO:0000259" key="1">
    <source>
        <dbReference type="Pfam" id="PF04149"/>
    </source>
</evidence>
<proteinExistence type="predicted"/>
<dbReference type="RefSeq" id="WP_378247197.1">
    <property type="nucleotide sequence ID" value="NZ_JBHSKF010000004.1"/>
</dbReference>
<dbReference type="EMBL" id="JBHSKF010000004">
    <property type="protein sequence ID" value="MFC5287854.1"/>
    <property type="molecule type" value="Genomic_DNA"/>
</dbReference>
<reference evidence="3" key="1">
    <citation type="journal article" date="2019" name="Int. J. Syst. Evol. Microbiol.">
        <title>The Global Catalogue of Microorganisms (GCM) 10K type strain sequencing project: providing services to taxonomists for standard genome sequencing and annotation.</title>
        <authorList>
            <consortium name="The Broad Institute Genomics Platform"/>
            <consortium name="The Broad Institute Genome Sequencing Center for Infectious Disease"/>
            <person name="Wu L."/>
            <person name="Ma J."/>
        </authorList>
    </citation>
    <scope>NUCLEOTIDE SEQUENCE [LARGE SCALE GENOMIC DNA]</scope>
    <source>
        <strain evidence="3">CCUG 59778</strain>
    </source>
</reference>
<keyword evidence="3" id="KW-1185">Reference proteome</keyword>
<sequence>MRYQEVAGGLPAGTPWRKSTYSAENGCVEVGPSTAAVVGVRDTKLAGASPVLVFPAGAWSAFTGGLR</sequence>
<gene>
    <name evidence="2" type="ORF">ACFPM7_12400</name>
</gene>
<feature type="domain" description="DUF397" evidence="1">
    <location>
        <begin position="15"/>
        <end position="67"/>
    </location>
</feature>
<accession>A0ABW0EP81</accession>
<evidence type="ECO:0000313" key="3">
    <source>
        <dbReference type="Proteomes" id="UP001596157"/>
    </source>
</evidence>
<comment type="caution">
    <text evidence="2">The sequence shown here is derived from an EMBL/GenBank/DDBJ whole genome shotgun (WGS) entry which is preliminary data.</text>
</comment>
<name>A0ABW0EP81_9PSEU</name>
<dbReference type="Pfam" id="PF04149">
    <property type="entry name" value="DUF397"/>
    <property type="match status" value="1"/>
</dbReference>
<dbReference type="Proteomes" id="UP001596157">
    <property type="component" value="Unassembled WGS sequence"/>
</dbReference>
<organism evidence="2 3">
    <name type="scientific">Actinokineospora guangxiensis</name>
    <dbReference type="NCBI Taxonomy" id="1490288"/>
    <lineage>
        <taxon>Bacteria</taxon>
        <taxon>Bacillati</taxon>
        <taxon>Actinomycetota</taxon>
        <taxon>Actinomycetes</taxon>
        <taxon>Pseudonocardiales</taxon>
        <taxon>Pseudonocardiaceae</taxon>
        <taxon>Actinokineospora</taxon>
    </lineage>
</organism>